<dbReference type="Pfam" id="PF07729">
    <property type="entry name" value="FCD"/>
    <property type="match status" value="1"/>
</dbReference>
<accession>A0A543DRT7</accession>
<name>A0A543DRT7_9PSEU</name>
<dbReference type="EMBL" id="VFPA01000002">
    <property type="protein sequence ID" value="TQM12050.1"/>
    <property type="molecule type" value="Genomic_DNA"/>
</dbReference>
<dbReference type="GO" id="GO:0003700">
    <property type="term" value="F:DNA-binding transcription factor activity"/>
    <property type="evidence" value="ECO:0007669"/>
    <property type="project" value="InterPro"/>
</dbReference>
<protein>
    <submittedName>
        <fullName evidence="5">DNA-binding GntR family transcriptional regulator</fullName>
    </submittedName>
</protein>
<dbReference type="Proteomes" id="UP000315677">
    <property type="component" value="Unassembled WGS sequence"/>
</dbReference>
<dbReference type="SMART" id="SM00895">
    <property type="entry name" value="FCD"/>
    <property type="match status" value="1"/>
</dbReference>
<evidence type="ECO:0000313" key="5">
    <source>
        <dbReference type="EMBL" id="TQM12050.1"/>
    </source>
</evidence>
<keyword evidence="6" id="KW-1185">Reference proteome</keyword>
<organism evidence="5 6">
    <name type="scientific">Pseudonocardia kunmingensis</name>
    <dbReference type="NCBI Taxonomy" id="630975"/>
    <lineage>
        <taxon>Bacteria</taxon>
        <taxon>Bacillati</taxon>
        <taxon>Actinomycetota</taxon>
        <taxon>Actinomycetes</taxon>
        <taxon>Pseudonocardiales</taxon>
        <taxon>Pseudonocardiaceae</taxon>
        <taxon>Pseudonocardia</taxon>
    </lineage>
</organism>
<dbReference type="SUPFAM" id="SSF48008">
    <property type="entry name" value="GntR ligand-binding domain-like"/>
    <property type="match status" value="1"/>
</dbReference>
<dbReference type="PANTHER" id="PTHR43537">
    <property type="entry name" value="TRANSCRIPTIONAL REGULATOR, GNTR FAMILY"/>
    <property type="match status" value="1"/>
</dbReference>
<gene>
    <name evidence="5" type="ORF">FB558_4627</name>
</gene>
<dbReference type="PROSITE" id="PS50949">
    <property type="entry name" value="HTH_GNTR"/>
    <property type="match status" value="1"/>
</dbReference>
<reference evidence="5 6" key="1">
    <citation type="submission" date="2019-06" db="EMBL/GenBank/DDBJ databases">
        <title>Sequencing the genomes of 1000 actinobacteria strains.</title>
        <authorList>
            <person name="Klenk H.-P."/>
        </authorList>
    </citation>
    <scope>NUCLEOTIDE SEQUENCE [LARGE SCALE GENOMIC DNA]</scope>
    <source>
        <strain evidence="5 6">DSM 45301</strain>
    </source>
</reference>
<comment type="caution">
    <text evidence="5">The sequence shown here is derived from an EMBL/GenBank/DDBJ whole genome shotgun (WGS) entry which is preliminary data.</text>
</comment>
<dbReference type="SMART" id="SM00345">
    <property type="entry name" value="HTH_GNTR"/>
    <property type="match status" value="1"/>
</dbReference>
<evidence type="ECO:0000256" key="2">
    <source>
        <dbReference type="ARBA" id="ARBA00023125"/>
    </source>
</evidence>
<keyword evidence="3" id="KW-0804">Transcription</keyword>
<dbReference type="AlphaFoldDB" id="A0A543DRT7"/>
<dbReference type="PANTHER" id="PTHR43537:SF49">
    <property type="entry name" value="TRANSCRIPTIONAL REGULATORY PROTEIN"/>
    <property type="match status" value="1"/>
</dbReference>
<feature type="domain" description="HTH gntR-type" evidence="4">
    <location>
        <begin position="1"/>
        <end position="67"/>
    </location>
</feature>
<dbReference type="Gene3D" id="1.20.120.530">
    <property type="entry name" value="GntR ligand-binding domain-like"/>
    <property type="match status" value="1"/>
</dbReference>
<dbReference type="InterPro" id="IPR000524">
    <property type="entry name" value="Tscrpt_reg_HTH_GntR"/>
</dbReference>
<dbReference type="InterPro" id="IPR036388">
    <property type="entry name" value="WH-like_DNA-bd_sf"/>
</dbReference>
<keyword evidence="1" id="KW-0805">Transcription regulation</keyword>
<dbReference type="SUPFAM" id="SSF46785">
    <property type="entry name" value="Winged helix' DNA-binding domain"/>
    <property type="match status" value="1"/>
</dbReference>
<dbReference type="Pfam" id="PF00392">
    <property type="entry name" value="GntR"/>
    <property type="match status" value="1"/>
</dbReference>
<dbReference type="InterPro" id="IPR008920">
    <property type="entry name" value="TF_FadR/GntR_C"/>
</dbReference>
<evidence type="ECO:0000256" key="3">
    <source>
        <dbReference type="ARBA" id="ARBA00023163"/>
    </source>
</evidence>
<evidence type="ECO:0000313" key="6">
    <source>
        <dbReference type="Proteomes" id="UP000315677"/>
    </source>
</evidence>
<dbReference type="InterPro" id="IPR036390">
    <property type="entry name" value="WH_DNA-bd_sf"/>
</dbReference>
<dbReference type="GO" id="GO:0003677">
    <property type="term" value="F:DNA binding"/>
    <property type="evidence" value="ECO:0007669"/>
    <property type="project" value="UniProtKB-KW"/>
</dbReference>
<dbReference type="CDD" id="cd07377">
    <property type="entry name" value="WHTH_GntR"/>
    <property type="match status" value="1"/>
</dbReference>
<proteinExistence type="predicted"/>
<evidence type="ECO:0000256" key="1">
    <source>
        <dbReference type="ARBA" id="ARBA00023015"/>
    </source>
</evidence>
<dbReference type="Gene3D" id="1.10.10.10">
    <property type="entry name" value="Winged helix-like DNA-binding domain superfamily/Winged helix DNA-binding domain"/>
    <property type="match status" value="1"/>
</dbReference>
<dbReference type="InterPro" id="IPR011711">
    <property type="entry name" value="GntR_C"/>
</dbReference>
<keyword evidence="2 5" id="KW-0238">DNA-binding</keyword>
<sequence>MCVSAGVYARIREDIVSGALPPGAPLVEVTMAQRYGTSRTPVREALRRLEQDGLVEPGARGMRVRTRSVEEILEIYDVRITLEATAARWAADRRTELDLVRLRRAHDFMEQTDATDGAAMAETNRRFHEAVWAAGHNATLVDTLRNLNAHLVRYPATTLTRAGRWATALQEHARLVEAITDRDAAAAAKIAEEHMAAAREIRLQMAGEDDVR</sequence>
<evidence type="ECO:0000259" key="4">
    <source>
        <dbReference type="PROSITE" id="PS50949"/>
    </source>
</evidence>